<name>A0AAV5JLT1_9ROSI</name>
<proteinExistence type="predicted"/>
<keyword evidence="7" id="KW-1185">Reference proteome</keyword>
<comment type="caution">
    <text evidence="6">The sequence shown here is derived from an EMBL/GenBank/DDBJ whole genome shotgun (WGS) entry which is preliminary data.</text>
</comment>
<dbReference type="AlphaFoldDB" id="A0AAV5JLT1"/>
<dbReference type="PANTHER" id="PTHR24379">
    <property type="entry name" value="KRAB AND ZINC FINGER DOMAIN-CONTAINING"/>
    <property type="match status" value="1"/>
</dbReference>
<keyword evidence="1" id="KW-0479">Metal-binding</keyword>
<dbReference type="PROSITE" id="PS00028">
    <property type="entry name" value="ZINC_FINGER_C2H2_1"/>
    <property type="match status" value="2"/>
</dbReference>
<keyword evidence="4" id="KW-0862">Zinc</keyword>
<evidence type="ECO:0000256" key="4">
    <source>
        <dbReference type="ARBA" id="ARBA00022833"/>
    </source>
</evidence>
<keyword evidence="3" id="KW-0863">Zinc-finger</keyword>
<evidence type="ECO:0000259" key="5">
    <source>
        <dbReference type="PROSITE" id="PS00028"/>
    </source>
</evidence>
<dbReference type="Gene3D" id="3.30.160.60">
    <property type="entry name" value="Classic Zinc Finger"/>
    <property type="match status" value="1"/>
</dbReference>
<gene>
    <name evidence="6" type="ORF">SLEP1_g26424</name>
</gene>
<dbReference type="GO" id="GO:0008270">
    <property type="term" value="F:zinc ion binding"/>
    <property type="evidence" value="ECO:0007669"/>
    <property type="project" value="UniProtKB-KW"/>
</dbReference>
<reference evidence="6 7" key="1">
    <citation type="journal article" date="2021" name="Commun. Biol.">
        <title>The genome of Shorea leprosula (Dipterocarpaceae) highlights the ecological relevance of drought in aseasonal tropical rainforests.</title>
        <authorList>
            <person name="Ng K.K.S."/>
            <person name="Kobayashi M.J."/>
            <person name="Fawcett J.A."/>
            <person name="Hatakeyama M."/>
            <person name="Paape T."/>
            <person name="Ng C.H."/>
            <person name="Ang C.C."/>
            <person name="Tnah L.H."/>
            <person name="Lee C.T."/>
            <person name="Nishiyama T."/>
            <person name="Sese J."/>
            <person name="O'Brien M.J."/>
            <person name="Copetti D."/>
            <person name="Mohd Noor M.I."/>
            <person name="Ong R.C."/>
            <person name="Putra M."/>
            <person name="Sireger I.Z."/>
            <person name="Indrioko S."/>
            <person name="Kosugi Y."/>
            <person name="Izuno A."/>
            <person name="Isagi Y."/>
            <person name="Lee S.L."/>
            <person name="Shimizu K.K."/>
        </authorList>
    </citation>
    <scope>NUCLEOTIDE SEQUENCE [LARGE SCALE GENOMIC DNA]</scope>
    <source>
        <strain evidence="6">214</strain>
    </source>
</reference>
<feature type="domain" description="C2H2-type" evidence="5">
    <location>
        <begin position="162"/>
        <end position="183"/>
    </location>
</feature>
<dbReference type="Proteomes" id="UP001054252">
    <property type="component" value="Unassembled WGS sequence"/>
</dbReference>
<evidence type="ECO:0000256" key="2">
    <source>
        <dbReference type="ARBA" id="ARBA00022737"/>
    </source>
</evidence>
<dbReference type="InterPro" id="IPR013087">
    <property type="entry name" value="Znf_C2H2_type"/>
</dbReference>
<dbReference type="SMART" id="SM00355">
    <property type="entry name" value="ZnF_C2H2"/>
    <property type="match status" value="4"/>
</dbReference>
<dbReference type="EMBL" id="BPVZ01000044">
    <property type="protein sequence ID" value="GKV15654.1"/>
    <property type="molecule type" value="Genomic_DNA"/>
</dbReference>
<evidence type="ECO:0000313" key="6">
    <source>
        <dbReference type="EMBL" id="GKV15654.1"/>
    </source>
</evidence>
<evidence type="ECO:0000256" key="3">
    <source>
        <dbReference type="ARBA" id="ARBA00022771"/>
    </source>
</evidence>
<protein>
    <recommendedName>
        <fullName evidence="5">C2H2-type domain-containing protein</fullName>
    </recommendedName>
</protein>
<dbReference type="PANTHER" id="PTHR24379:SF121">
    <property type="entry name" value="C2H2-TYPE DOMAIN-CONTAINING PROTEIN"/>
    <property type="match status" value="1"/>
</dbReference>
<evidence type="ECO:0000256" key="1">
    <source>
        <dbReference type="ARBA" id="ARBA00022723"/>
    </source>
</evidence>
<sequence length="279" mass="33033">MAFCIGRSPCQSFSRLQRELVYKLNMDLGFLSISCGADPVKVIVAITKSWPCQNTALLTFSDHEREAYPFGVVRQRKQYVSREEEGFSLLFVIFTLPVTERRLADMWKNRAYDEEELIKYIDMKCSFYGEEFAGKGVSEPQEDDDVEWQSEKPEAEDEEWTCTRCWTKLGSRTELDNHWKVEHPLKILKCPECNQECAGWFELDHHMEDAHPKEAHSCHCGLEFESRSQLEGHRIEEHWSRREYICSACHFHFNRRSEWEDHYRECIVQHHLVQFLPAE</sequence>
<organism evidence="6 7">
    <name type="scientific">Rubroshorea leprosula</name>
    <dbReference type="NCBI Taxonomy" id="152421"/>
    <lineage>
        <taxon>Eukaryota</taxon>
        <taxon>Viridiplantae</taxon>
        <taxon>Streptophyta</taxon>
        <taxon>Embryophyta</taxon>
        <taxon>Tracheophyta</taxon>
        <taxon>Spermatophyta</taxon>
        <taxon>Magnoliopsida</taxon>
        <taxon>eudicotyledons</taxon>
        <taxon>Gunneridae</taxon>
        <taxon>Pentapetalae</taxon>
        <taxon>rosids</taxon>
        <taxon>malvids</taxon>
        <taxon>Malvales</taxon>
        <taxon>Dipterocarpaceae</taxon>
        <taxon>Rubroshorea</taxon>
    </lineage>
</organism>
<keyword evidence="2" id="KW-0677">Repeat</keyword>
<feature type="domain" description="C2H2-type" evidence="5">
    <location>
        <begin position="190"/>
        <end position="211"/>
    </location>
</feature>
<accession>A0AAV5JLT1</accession>
<evidence type="ECO:0000313" key="7">
    <source>
        <dbReference type="Proteomes" id="UP001054252"/>
    </source>
</evidence>